<evidence type="ECO:0000313" key="21">
    <source>
        <dbReference type="Proteomes" id="UP000034917"/>
    </source>
</evidence>
<dbReference type="SUPFAM" id="SSF56784">
    <property type="entry name" value="HAD-like"/>
    <property type="match status" value="1"/>
</dbReference>
<dbReference type="CDD" id="cd00371">
    <property type="entry name" value="HMA"/>
    <property type="match status" value="1"/>
</dbReference>
<evidence type="ECO:0000313" key="20">
    <source>
        <dbReference type="EMBL" id="KKQ24580.1"/>
    </source>
</evidence>
<evidence type="ECO:0000256" key="2">
    <source>
        <dbReference type="ARBA" id="ARBA00006024"/>
    </source>
</evidence>
<dbReference type="InterPro" id="IPR023214">
    <property type="entry name" value="HAD_sf"/>
</dbReference>
<dbReference type="CDD" id="cd02094">
    <property type="entry name" value="P-type_ATPase_Cu-like"/>
    <property type="match status" value="1"/>
</dbReference>
<name>A0A0G0GEU4_9BACT</name>
<dbReference type="InterPro" id="IPR059000">
    <property type="entry name" value="ATPase_P-type_domA"/>
</dbReference>
<dbReference type="SFLD" id="SFLDS00003">
    <property type="entry name" value="Haloacid_Dehalogenase"/>
    <property type="match status" value="1"/>
</dbReference>
<dbReference type="GO" id="GO:0140581">
    <property type="term" value="F:P-type monovalent copper transporter activity"/>
    <property type="evidence" value="ECO:0007669"/>
    <property type="project" value="UniProtKB-EC"/>
</dbReference>
<dbReference type="NCBIfam" id="TIGR01494">
    <property type="entry name" value="ATPase_P-type"/>
    <property type="match status" value="2"/>
</dbReference>
<keyword evidence="13" id="KW-0186">Copper</keyword>
<dbReference type="InterPro" id="IPR036163">
    <property type="entry name" value="HMA_dom_sf"/>
</dbReference>
<dbReference type="FunFam" id="2.70.150.10:FF:000020">
    <property type="entry name" value="Copper-exporting P-type ATPase A"/>
    <property type="match status" value="1"/>
</dbReference>
<feature type="transmembrane region" description="Helical" evidence="18">
    <location>
        <begin position="373"/>
        <end position="395"/>
    </location>
</feature>
<dbReference type="GO" id="GO:0055070">
    <property type="term" value="P:copper ion homeostasis"/>
    <property type="evidence" value="ECO:0007669"/>
    <property type="project" value="TreeGrafter"/>
</dbReference>
<evidence type="ECO:0000256" key="3">
    <source>
        <dbReference type="ARBA" id="ARBA00012517"/>
    </source>
</evidence>
<feature type="transmembrane region" description="Helical" evidence="18">
    <location>
        <begin position="348"/>
        <end position="367"/>
    </location>
</feature>
<sequence length="745" mass="80108">MTTKRTFYIKGMYCASCVYSNEKALKAIKGVKEAVVNLNTGKATITAAMPITNDVIKKAVESVGYEAMIGATDKEDSLDEKIKKEKTKELKNLQIKTSVSLILAGLVVWGSSPGLMNTAPMILKNMVNHLILASIVQFWGAYDFYKAAISSIKHRLANMDTLVVIGTTVAYLYSAAVVFYPGFFESLNLKAEPYFDVSTVIIGLILLGRFFEAKAKAGTGEAIKKLIGLQAKTARIVRNGKEIDIAIEEVKLGDVIRVRPGEKIPVDGIIIEGDSAIDESMVTGESMPTDKHKGDTVIGATINKSGSFLYKATKVGKDTMLAQIIKLVEEAQGSKAPIQRLADVISSYFVPIVLMLAIATFAGWYVFGPAPVFIHAMLNAIAVLIIACPCAMGLATPTAIMVGTGIGAEHGVLIKDAESLETAHKVKTIVFDKTGTLTKGQPEVTDIIIKSKVKNQKSKLQLKSQNEILQLAGSIEKFSEHPLGEAIVKKAEESKLSFRKVERFKSITGKGVEGLVNGKKIYVGKLLQGSKSHSGGEDLKNQGKTVVYVYIDNKLTGLIAIADTIKDTAVEAVKSLKDAGIEVYMITGDNKQTAEAIGKQLGIKRENILAEVLPEEKEKKVKELKSNIQDLRSKIAFVGDGINDAPALAASDVGIAMGSGTDVAIEASGITLVNKNLMSVVSAIKLSRQTMKTIKLNLFWAFAYNVLLIPVAMAGKINPIFASAAMAMSSISVVTNSLLLKKQKI</sequence>
<evidence type="ECO:0000256" key="1">
    <source>
        <dbReference type="ARBA" id="ARBA00004651"/>
    </source>
</evidence>
<gene>
    <name evidence="20" type="ORF">US40_C0015G0011</name>
</gene>
<dbReference type="PATRIC" id="fig|1618486.3.peg.945"/>
<keyword evidence="7 18" id="KW-0479">Metal-binding</keyword>
<feature type="transmembrane region" description="Helical" evidence="18">
    <location>
        <begin position="696"/>
        <end position="714"/>
    </location>
</feature>
<accession>A0A0G0GEU4</accession>
<dbReference type="InterPro" id="IPR001757">
    <property type="entry name" value="P_typ_ATPase"/>
</dbReference>
<dbReference type="InterPro" id="IPR023298">
    <property type="entry name" value="ATPase_P-typ_TM_dom_sf"/>
</dbReference>
<dbReference type="Gene3D" id="3.30.70.100">
    <property type="match status" value="1"/>
</dbReference>
<feature type="transmembrane region" description="Helical" evidence="18">
    <location>
        <begin position="720"/>
        <end position="740"/>
    </location>
</feature>
<proteinExistence type="inferred from homology"/>
<dbReference type="GO" id="GO:0005507">
    <property type="term" value="F:copper ion binding"/>
    <property type="evidence" value="ECO:0007669"/>
    <property type="project" value="TreeGrafter"/>
</dbReference>
<dbReference type="SFLD" id="SFLDF00027">
    <property type="entry name" value="p-type_atpase"/>
    <property type="match status" value="1"/>
</dbReference>
<keyword evidence="6 18" id="KW-0812">Transmembrane</keyword>
<feature type="domain" description="HMA" evidence="19">
    <location>
        <begin position="3"/>
        <end position="68"/>
    </location>
</feature>
<dbReference type="NCBIfam" id="TIGR01512">
    <property type="entry name" value="ATPase-IB2_Cd"/>
    <property type="match status" value="1"/>
</dbReference>
<comment type="caution">
    <text evidence="20">The sequence shown here is derived from an EMBL/GenBank/DDBJ whole genome shotgun (WGS) entry which is preliminary data.</text>
</comment>
<evidence type="ECO:0000256" key="10">
    <source>
        <dbReference type="ARBA" id="ARBA00022840"/>
    </source>
</evidence>
<evidence type="ECO:0000256" key="9">
    <source>
        <dbReference type="ARBA" id="ARBA00022796"/>
    </source>
</evidence>
<evidence type="ECO:0000256" key="4">
    <source>
        <dbReference type="ARBA" id="ARBA00022448"/>
    </source>
</evidence>
<keyword evidence="9" id="KW-0187">Copper transport</keyword>
<dbReference type="EMBL" id="LBSV01000015">
    <property type="protein sequence ID" value="KKQ24580.1"/>
    <property type="molecule type" value="Genomic_DNA"/>
</dbReference>
<dbReference type="Gene3D" id="3.40.50.1000">
    <property type="entry name" value="HAD superfamily/HAD-like"/>
    <property type="match status" value="1"/>
</dbReference>
<dbReference type="Gene3D" id="2.70.150.10">
    <property type="entry name" value="Calcium-transporting ATPase, cytoplasmic transduction domain A"/>
    <property type="match status" value="1"/>
</dbReference>
<dbReference type="NCBIfam" id="TIGR01511">
    <property type="entry name" value="ATPase-IB1_Cu"/>
    <property type="match status" value="1"/>
</dbReference>
<evidence type="ECO:0000256" key="13">
    <source>
        <dbReference type="ARBA" id="ARBA00023008"/>
    </source>
</evidence>
<dbReference type="Pfam" id="PF00403">
    <property type="entry name" value="HMA"/>
    <property type="match status" value="1"/>
</dbReference>
<keyword evidence="11" id="KW-1278">Translocase</keyword>
<evidence type="ECO:0000256" key="16">
    <source>
        <dbReference type="ARBA" id="ARBA00033239"/>
    </source>
</evidence>
<keyword evidence="8 18" id="KW-0547">Nucleotide-binding</keyword>
<dbReference type="GO" id="GO:0043682">
    <property type="term" value="F:P-type divalent copper transporter activity"/>
    <property type="evidence" value="ECO:0007669"/>
    <property type="project" value="TreeGrafter"/>
</dbReference>
<comment type="catalytic activity">
    <reaction evidence="17">
        <text>Cu(+)(in) + ATP + H2O = Cu(+)(out) + ADP + phosphate + H(+)</text>
        <dbReference type="Rhea" id="RHEA:25792"/>
        <dbReference type="ChEBI" id="CHEBI:15377"/>
        <dbReference type="ChEBI" id="CHEBI:15378"/>
        <dbReference type="ChEBI" id="CHEBI:30616"/>
        <dbReference type="ChEBI" id="CHEBI:43474"/>
        <dbReference type="ChEBI" id="CHEBI:49552"/>
        <dbReference type="ChEBI" id="CHEBI:456216"/>
        <dbReference type="EC" id="7.2.2.8"/>
    </reaction>
</comment>
<evidence type="ECO:0000256" key="14">
    <source>
        <dbReference type="ARBA" id="ARBA00023065"/>
    </source>
</evidence>
<dbReference type="Gene3D" id="3.40.1110.10">
    <property type="entry name" value="Calcium-transporting ATPase, cytoplasmic domain N"/>
    <property type="match status" value="1"/>
</dbReference>
<evidence type="ECO:0000256" key="11">
    <source>
        <dbReference type="ARBA" id="ARBA00022967"/>
    </source>
</evidence>
<dbReference type="PRINTS" id="PR00119">
    <property type="entry name" value="CATATPASE"/>
</dbReference>
<dbReference type="SUPFAM" id="SSF81665">
    <property type="entry name" value="Calcium ATPase, transmembrane domain M"/>
    <property type="match status" value="1"/>
</dbReference>
<dbReference type="InterPro" id="IPR036412">
    <property type="entry name" value="HAD-like_sf"/>
</dbReference>
<feature type="transmembrane region" description="Helical" evidence="18">
    <location>
        <begin position="130"/>
        <end position="149"/>
    </location>
</feature>
<dbReference type="PROSITE" id="PS00154">
    <property type="entry name" value="ATPASE_E1_E2"/>
    <property type="match status" value="1"/>
</dbReference>
<keyword evidence="5 18" id="KW-1003">Cell membrane</keyword>
<evidence type="ECO:0000256" key="18">
    <source>
        <dbReference type="RuleBase" id="RU362081"/>
    </source>
</evidence>
<dbReference type="InterPro" id="IPR008250">
    <property type="entry name" value="ATPase_P-typ_transduc_dom_A_sf"/>
</dbReference>
<keyword evidence="12 18" id="KW-1133">Transmembrane helix</keyword>
<keyword evidence="10 18" id="KW-0067">ATP-binding</keyword>
<evidence type="ECO:0000256" key="6">
    <source>
        <dbReference type="ARBA" id="ARBA00022692"/>
    </source>
</evidence>
<dbReference type="PRINTS" id="PR00943">
    <property type="entry name" value="CUATPASE"/>
</dbReference>
<keyword evidence="15 18" id="KW-0472">Membrane</keyword>
<dbReference type="NCBIfam" id="TIGR01525">
    <property type="entry name" value="ATPase-IB_hvy"/>
    <property type="match status" value="1"/>
</dbReference>
<dbReference type="InterPro" id="IPR006121">
    <property type="entry name" value="HMA_dom"/>
</dbReference>
<dbReference type="InterPro" id="IPR023299">
    <property type="entry name" value="ATPase_P-typ_cyto_dom_N"/>
</dbReference>
<comment type="similarity">
    <text evidence="2 18">Belongs to the cation transport ATPase (P-type) (TC 3.A.3) family. Type IB subfamily.</text>
</comment>
<dbReference type="SUPFAM" id="SSF55008">
    <property type="entry name" value="HMA, heavy metal-associated domain"/>
    <property type="match status" value="1"/>
</dbReference>
<evidence type="ECO:0000256" key="8">
    <source>
        <dbReference type="ARBA" id="ARBA00022741"/>
    </source>
</evidence>
<dbReference type="GO" id="GO:0005886">
    <property type="term" value="C:plasma membrane"/>
    <property type="evidence" value="ECO:0007669"/>
    <property type="project" value="UniProtKB-SubCell"/>
</dbReference>
<dbReference type="InterPro" id="IPR018303">
    <property type="entry name" value="ATPase_P-typ_P_site"/>
</dbReference>
<dbReference type="FunFam" id="3.40.50.1000:FF:000144">
    <property type="entry name" value="copper-transporting ATPase 1 isoform X2"/>
    <property type="match status" value="1"/>
</dbReference>
<evidence type="ECO:0000256" key="15">
    <source>
        <dbReference type="ARBA" id="ARBA00023136"/>
    </source>
</evidence>
<dbReference type="InterPro" id="IPR027256">
    <property type="entry name" value="P-typ_ATPase_IB"/>
</dbReference>
<feature type="transmembrane region" description="Helical" evidence="18">
    <location>
        <begin position="194"/>
        <end position="211"/>
    </location>
</feature>
<reference evidence="20 21" key="1">
    <citation type="journal article" date="2015" name="Nature">
        <title>rRNA introns, odd ribosomes, and small enigmatic genomes across a large radiation of phyla.</title>
        <authorList>
            <person name="Brown C.T."/>
            <person name="Hug L.A."/>
            <person name="Thomas B.C."/>
            <person name="Sharon I."/>
            <person name="Castelle C.J."/>
            <person name="Singh A."/>
            <person name="Wilkins M.J."/>
            <person name="Williams K.H."/>
            <person name="Banfield J.F."/>
        </authorList>
    </citation>
    <scope>NUCLEOTIDE SEQUENCE [LARGE SCALE GENOMIC DNA]</scope>
</reference>
<dbReference type="GO" id="GO:0005524">
    <property type="term" value="F:ATP binding"/>
    <property type="evidence" value="ECO:0007669"/>
    <property type="project" value="UniProtKB-UniRule"/>
</dbReference>
<evidence type="ECO:0000256" key="17">
    <source>
        <dbReference type="ARBA" id="ARBA00049289"/>
    </source>
</evidence>
<dbReference type="InterPro" id="IPR044492">
    <property type="entry name" value="P_typ_ATPase_HD_dom"/>
</dbReference>
<dbReference type="Pfam" id="PF00702">
    <property type="entry name" value="Hydrolase"/>
    <property type="match status" value="1"/>
</dbReference>
<dbReference type="PANTHER" id="PTHR43520">
    <property type="entry name" value="ATP7, ISOFORM B"/>
    <property type="match status" value="1"/>
</dbReference>
<dbReference type="Proteomes" id="UP000034917">
    <property type="component" value="Unassembled WGS sequence"/>
</dbReference>
<evidence type="ECO:0000256" key="7">
    <source>
        <dbReference type="ARBA" id="ARBA00022723"/>
    </source>
</evidence>
<protein>
    <recommendedName>
        <fullName evidence="3">P-type Cu(+) transporter</fullName>
        <ecNumber evidence="3">7.2.2.8</ecNumber>
    </recommendedName>
    <alternativeName>
        <fullName evidence="16">Cu(+)-exporting ATPase</fullName>
    </alternativeName>
</protein>
<dbReference type="Pfam" id="PF00122">
    <property type="entry name" value="E1-E2_ATPase"/>
    <property type="match status" value="1"/>
</dbReference>
<evidence type="ECO:0000256" key="12">
    <source>
        <dbReference type="ARBA" id="ARBA00022989"/>
    </source>
</evidence>
<dbReference type="AlphaFoldDB" id="A0A0G0GEU4"/>
<organism evidence="20 21">
    <name type="scientific">Candidatus Roizmanbacteria bacterium GW2011_GWC2_37_13</name>
    <dbReference type="NCBI Taxonomy" id="1618486"/>
    <lineage>
        <taxon>Bacteria</taxon>
        <taxon>Candidatus Roizmaniibacteriota</taxon>
    </lineage>
</organism>
<dbReference type="SFLD" id="SFLDG00002">
    <property type="entry name" value="C1.7:_P-type_atpase_like"/>
    <property type="match status" value="1"/>
</dbReference>
<dbReference type="SUPFAM" id="SSF81653">
    <property type="entry name" value="Calcium ATPase, transduction domain A"/>
    <property type="match status" value="1"/>
</dbReference>
<keyword evidence="14" id="KW-0406">Ion transport</keyword>
<evidence type="ECO:0000256" key="5">
    <source>
        <dbReference type="ARBA" id="ARBA00022475"/>
    </source>
</evidence>
<comment type="subcellular location">
    <subcellularLocation>
        <location evidence="1">Cell membrane</location>
        <topology evidence="1">Multi-pass membrane protein</topology>
    </subcellularLocation>
</comment>
<dbReference type="PANTHER" id="PTHR43520:SF8">
    <property type="entry name" value="P-TYPE CU(+) TRANSPORTER"/>
    <property type="match status" value="1"/>
</dbReference>
<evidence type="ECO:0000259" key="19">
    <source>
        <dbReference type="PROSITE" id="PS50846"/>
    </source>
</evidence>
<feature type="transmembrane region" description="Helical" evidence="18">
    <location>
        <begin position="161"/>
        <end position="182"/>
    </location>
</feature>
<keyword evidence="4" id="KW-0813">Transport</keyword>
<dbReference type="EC" id="7.2.2.8" evidence="3"/>
<dbReference type="GO" id="GO:0016887">
    <property type="term" value="F:ATP hydrolysis activity"/>
    <property type="evidence" value="ECO:0007669"/>
    <property type="project" value="InterPro"/>
</dbReference>
<dbReference type="PROSITE" id="PS50846">
    <property type="entry name" value="HMA_2"/>
    <property type="match status" value="1"/>
</dbReference>